<dbReference type="EMBL" id="LN831790">
    <property type="protein sequence ID" value="CQR59591.1"/>
    <property type="molecule type" value="Genomic_DNA"/>
</dbReference>
<accession>A0A0F7VRX2</accession>
<dbReference type="KEGG" id="sle:sle_01290"/>
<evidence type="ECO:0000259" key="1">
    <source>
        <dbReference type="Pfam" id="PF01636"/>
    </source>
</evidence>
<gene>
    <name evidence="2" type="primary">sle_01290</name>
</gene>
<feature type="domain" description="Aminoglycoside phosphotransferase" evidence="1">
    <location>
        <begin position="41"/>
        <end position="263"/>
    </location>
</feature>
<evidence type="ECO:0000313" key="3">
    <source>
        <dbReference type="Proteomes" id="UP000035016"/>
    </source>
</evidence>
<dbReference type="Proteomes" id="UP000035016">
    <property type="component" value="Chromosome Chromosome"/>
</dbReference>
<evidence type="ECO:0000313" key="2">
    <source>
        <dbReference type="EMBL" id="CQR59591.1"/>
    </source>
</evidence>
<reference evidence="2 3" key="1">
    <citation type="submission" date="2015-02" db="EMBL/GenBank/DDBJ databases">
        <authorList>
            <person name="Gomez-Escribano P.J."/>
        </authorList>
    </citation>
    <scope>NUCLEOTIDE SEQUENCE [LARGE SCALE GENOMIC DNA]</scope>
    <source>
        <strain evidence="3">C34 (DSM 42122 / NRRL B-24963)</strain>
    </source>
</reference>
<dbReference type="Gene3D" id="3.30.200.20">
    <property type="entry name" value="Phosphorylase Kinase, domain 1"/>
    <property type="match status" value="1"/>
</dbReference>
<protein>
    <recommendedName>
        <fullName evidence="1">Aminoglycoside phosphotransferase domain-containing protein</fullName>
    </recommendedName>
</protein>
<dbReference type="Gene3D" id="3.90.1200.10">
    <property type="match status" value="1"/>
</dbReference>
<dbReference type="AlphaFoldDB" id="A0A0F7VRX2"/>
<organism evidence="2 3">
    <name type="scientific">Streptomyces leeuwenhoekii</name>
    <dbReference type="NCBI Taxonomy" id="1437453"/>
    <lineage>
        <taxon>Bacteria</taxon>
        <taxon>Bacillati</taxon>
        <taxon>Actinomycetota</taxon>
        <taxon>Actinomycetes</taxon>
        <taxon>Kitasatosporales</taxon>
        <taxon>Streptomycetaceae</taxon>
        <taxon>Streptomyces</taxon>
    </lineage>
</organism>
<dbReference type="Pfam" id="PF01636">
    <property type="entry name" value="APH"/>
    <property type="match status" value="1"/>
</dbReference>
<dbReference type="InterPro" id="IPR002575">
    <property type="entry name" value="Aminoglycoside_PTrfase"/>
</dbReference>
<dbReference type="RefSeq" id="WP_029381184.1">
    <property type="nucleotide sequence ID" value="NZ_AZSD01000023.1"/>
</dbReference>
<name>A0A0F7VRX2_STRLW</name>
<dbReference type="InterPro" id="IPR011009">
    <property type="entry name" value="Kinase-like_dom_sf"/>
</dbReference>
<proteinExistence type="predicted"/>
<sequence length="336" mass="37457">MTRASEQIPVDTLPDPERLLGDALPDILADCHDWIGRIDAITRLEGGNVSHVFRVEGTRGSVVLKVRSATFVRIPSMRTDPALIGDERRALEVYGALAPSMFPRVLAFHPQAHAMIMTDVFPDRRSYEDHLQERAGTSEELARLGTAVRYVHEATKDVQVPIRSQGDLWFREHTFNYSLRASGHPVLERVCQELSAEEPQRLVLGDLAPKNLSLADGRVAFCDLDNVHRSRPVFDVGYLLAHILLHHIDQPEHLPALLSALLDAYYADRPPSLRTLQLVATVAAGVIFYRLDNSMVPYRLGTSALRRQQVRRSVARLLDRGPITPDSLHDAVAGAP</sequence>
<dbReference type="SUPFAM" id="SSF56112">
    <property type="entry name" value="Protein kinase-like (PK-like)"/>
    <property type="match status" value="1"/>
</dbReference>